<feature type="transmembrane region" description="Helical" evidence="1">
    <location>
        <begin position="29"/>
        <end position="48"/>
    </location>
</feature>
<keyword evidence="3" id="KW-1185">Reference proteome</keyword>
<name>A0ABW6B8P7_9SPHI</name>
<keyword evidence="1" id="KW-1133">Transmembrane helix</keyword>
<dbReference type="RefSeq" id="WP_320184416.1">
    <property type="nucleotide sequence ID" value="NZ_CP138332.1"/>
</dbReference>
<protein>
    <submittedName>
        <fullName evidence="2">Uncharacterized protein</fullName>
    </submittedName>
</protein>
<dbReference type="Proteomes" id="UP001597525">
    <property type="component" value="Unassembled WGS sequence"/>
</dbReference>
<feature type="transmembrane region" description="Helical" evidence="1">
    <location>
        <begin position="80"/>
        <end position="100"/>
    </location>
</feature>
<keyword evidence="1" id="KW-0472">Membrane</keyword>
<gene>
    <name evidence="2" type="ORF">ACFS7Y_00985</name>
</gene>
<evidence type="ECO:0000313" key="2">
    <source>
        <dbReference type="EMBL" id="MFD2965940.1"/>
    </source>
</evidence>
<accession>A0ABW6B8P7</accession>
<comment type="caution">
    <text evidence="2">The sequence shown here is derived from an EMBL/GenBank/DDBJ whole genome shotgun (WGS) entry which is preliminary data.</text>
</comment>
<sequence>MGLTLVFGGWWFWLRRQLGLPKAPLRMLASMIVLLPYFIAIVLAIVLYEDITRSTFESWGLFSWFYTYGCYHDIEVKEQAIFLLTALLLLPVLYATLSYLNKKR</sequence>
<proteinExistence type="predicted"/>
<evidence type="ECO:0000313" key="3">
    <source>
        <dbReference type="Proteomes" id="UP001597525"/>
    </source>
</evidence>
<dbReference type="EMBL" id="JBHUPB010000002">
    <property type="protein sequence ID" value="MFD2965940.1"/>
    <property type="molecule type" value="Genomic_DNA"/>
</dbReference>
<evidence type="ECO:0000256" key="1">
    <source>
        <dbReference type="SAM" id="Phobius"/>
    </source>
</evidence>
<reference evidence="3" key="1">
    <citation type="journal article" date="2019" name="Int. J. Syst. Evol. Microbiol.">
        <title>The Global Catalogue of Microorganisms (GCM) 10K type strain sequencing project: providing services to taxonomists for standard genome sequencing and annotation.</title>
        <authorList>
            <consortium name="The Broad Institute Genomics Platform"/>
            <consortium name="The Broad Institute Genome Sequencing Center for Infectious Disease"/>
            <person name="Wu L."/>
            <person name="Ma J."/>
        </authorList>
    </citation>
    <scope>NUCLEOTIDE SEQUENCE [LARGE SCALE GENOMIC DNA]</scope>
    <source>
        <strain evidence="3">KCTC 22814</strain>
    </source>
</reference>
<keyword evidence="1" id="KW-0812">Transmembrane</keyword>
<organism evidence="2 3">
    <name type="scientific">Sphingobacterium bambusae</name>
    <dbReference type="NCBI Taxonomy" id="662858"/>
    <lineage>
        <taxon>Bacteria</taxon>
        <taxon>Pseudomonadati</taxon>
        <taxon>Bacteroidota</taxon>
        <taxon>Sphingobacteriia</taxon>
        <taxon>Sphingobacteriales</taxon>
        <taxon>Sphingobacteriaceae</taxon>
        <taxon>Sphingobacterium</taxon>
    </lineage>
</organism>